<dbReference type="OrthoDB" id="7790108at2"/>
<name>A0A1G6ZN08_9RHOB</name>
<evidence type="ECO:0000256" key="2">
    <source>
        <dbReference type="ARBA" id="ARBA00023125"/>
    </source>
</evidence>
<evidence type="ECO:0000313" key="6">
    <source>
        <dbReference type="Proteomes" id="UP000198922"/>
    </source>
</evidence>
<dbReference type="GO" id="GO:0005829">
    <property type="term" value="C:cytosol"/>
    <property type="evidence" value="ECO:0007669"/>
    <property type="project" value="TreeGrafter"/>
</dbReference>
<dbReference type="STRING" id="521013.SAMN04488567_0593"/>
<feature type="domain" description="HTH cro/C1-type" evidence="4">
    <location>
        <begin position="11"/>
        <end position="65"/>
    </location>
</feature>
<dbReference type="InterPro" id="IPR018653">
    <property type="entry name" value="ScfR_C"/>
</dbReference>
<dbReference type="RefSeq" id="WP_090109210.1">
    <property type="nucleotide sequence ID" value="NZ_FNAT01000001.1"/>
</dbReference>
<dbReference type="InterPro" id="IPR001387">
    <property type="entry name" value="Cro/C1-type_HTH"/>
</dbReference>
<dbReference type="GO" id="GO:0003700">
    <property type="term" value="F:DNA-binding transcription factor activity"/>
    <property type="evidence" value="ECO:0007669"/>
    <property type="project" value="TreeGrafter"/>
</dbReference>
<sequence>MAERSLAGSRIRARRLDAGMRQADLAREAGISPSYLNLIEHNRRRIGGRLLQRIARALGVEPASLSEGAGGAVLARLRAAAAAAGQEADLAEEFAGRFPGWAELVAGQSRRIERLEAQVSALGDRLAHDPELSASLHQVIDAATAIRSTASILVGGEDLDRDWQDRFHRNIHAESLRLAENSRQLARFLKTPDAGDAPLSPQDEAERAFETLGPKLPLLETSRPGATPAELLREVEGLSEAGAALLSRWLGRHAADAALLPAEVIGGAWRRTPDPMAVARDTGAPLAAVLRRLAALPPGAGPARAGLAICDAGGAIGQRRGIEGVALPRGGTACPLWPLFEALLQPGRPLRCRVELPGLGEPTRLTAYAVAEIAAAPGWDRPARAEAVMLLLPDAPDLGALAPRPVGPGCRLCPRGDCAARREPSILPA</sequence>
<dbReference type="PROSITE" id="PS50943">
    <property type="entry name" value="HTH_CROC1"/>
    <property type="match status" value="1"/>
</dbReference>
<keyword evidence="1" id="KW-0805">Transcription regulation</keyword>
<dbReference type="InterPro" id="IPR050807">
    <property type="entry name" value="TransReg_Diox_bact_type"/>
</dbReference>
<dbReference type="PANTHER" id="PTHR46797">
    <property type="entry name" value="HTH-TYPE TRANSCRIPTIONAL REGULATOR"/>
    <property type="match status" value="1"/>
</dbReference>
<gene>
    <name evidence="5" type="ORF">SAMN04488567_0593</name>
</gene>
<reference evidence="6" key="1">
    <citation type="submission" date="2016-10" db="EMBL/GenBank/DDBJ databases">
        <authorList>
            <person name="Varghese N."/>
            <person name="Submissions S."/>
        </authorList>
    </citation>
    <scope>NUCLEOTIDE SEQUENCE [LARGE SCALE GENOMIC DNA]</scope>
    <source>
        <strain evidence="6">DSM 21424</strain>
    </source>
</reference>
<proteinExistence type="predicted"/>
<evidence type="ECO:0000313" key="5">
    <source>
        <dbReference type="EMBL" id="SDE03597.1"/>
    </source>
</evidence>
<dbReference type="GO" id="GO:0003677">
    <property type="term" value="F:DNA binding"/>
    <property type="evidence" value="ECO:0007669"/>
    <property type="project" value="UniProtKB-KW"/>
</dbReference>
<dbReference type="Pfam" id="PF01381">
    <property type="entry name" value="HTH_3"/>
    <property type="match status" value="1"/>
</dbReference>
<keyword evidence="6" id="KW-1185">Reference proteome</keyword>
<organism evidence="5 6">
    <name type="scientific">Limimaricola pyoseonensis</name>
    <dbReference type="NCBI Taxonomy" id="521013"/>
    <lineage>
        <taxon>Bacteria</taxon>
        <taxon>Pseudomonadati</taxon>
        <taxon>Pseudomonadota</taxon>
        <taxon>Alphaproteobacteria</taxon>
        <taxon>Rhodobacterales</taxon>
        <taxon>Paracoccaceae</taxon>
        <taxon>Limimaricola</taxon>
    </lineage>
</organism>
<dbReference type="Gene3D" id="1.10.260.40">
    <property type="entry name" value="lambda repressor-like DNA-binding domains"/>
    <property type="match status" value="1"/>
</dbReference>
<protein>
    <recommendedName>
        <fullName evidence="4">HTH cro/C1-type domain-containing protein</fullName>
    </recommendedName>
</protein>
<dbReference type="InterPro" id="IPR010982">
    <property type="entry name" value="Lambda_DNA-bd_dom_sf"/>
</dbReference>
<dbReference type="EMBL" id="FNAT01000001">
    <property type="protein sequence ID" value="SDE03597.1"/>
    <property type="molecule type" value="Genomic_DNA"/>
</dbReference>
<dbReference type="CDD" id="cd00093">
    <property type="entry name" value="HTH_XRE"/>
    <property type="match status" value="1"/>
</dbReference>
<dbReference type="AlphaFoldDB" id="A0A1G6ZN08"/>
<dbReference type="SUPFAM" id="SSF47413">
    <property type="entry name" value="lambda repressor-like DNA-binding domains"/>
    <property type="match status" value="1"/>
</dbReference>
<evidence type="ECO:0000259" key="4">
    <source>
        <dbReference type="PROSITE" id="PS50943"/>
    </source>
</evidence>
<keyword evidence="2" id="KW-0238">DNA-binding</keyword>
<dbReference type="SMART" id="SM00530">
    <property type="entry name" value="HTH_XRE"/>
    <property type="match status" value="1"/>
</dbReference>
<evidence type="ECO:0000256" key="1">
    <source>
        <dbReference type="ARBA" id="ARBA00023015"/>
    </source>
</evidence>
<dbReference type="Proteomes" id="UP000198922">
    <property type="component" value="Unassembled WGS sequence"/>
</dbReference>
<evidence type="ECO:0000256" key="3">
    <source>
        <dbReference type="ARBA" id="ARBA00023163"/>
    </source>
</evidence>
<dbReference type="PANTHER" id="PTHR46797:SF23">
    <property type="entry name" value="HTH-TYPE TRANSCRIPTIONAL REGULATOR SUTR"/>
    <property type="match status" value="1"/>
</dbReference>
<dbReference type="Pfam" id="PF09856">
    <property type="entry name" value="ScfRs"/>
    <property type="match status" value="1"/>
</dbReference>
<keyword evidence="3" id="KW-0804">Transcription</keyword>
<accession>A0A1G6ZN08</accession>